<proteinExistence type="predicted"/>
<gene>
    <name evidence="2" type="ORF">CYPRO_2346</name>
</gene>
<dbReference type="RefSeq" id="WP_114984761.1">
    <property type="nucleotide sequence ID" value="NZ_CP027806.1"/>
</dbReference>
<dbReference type="InterPro" id="IPR044077">
    <property type="entry name" value="Amylosucrase"/>
</dbReference>
<dbReference type="GO" id="GO:0005975">
    <property type="term" value="P:carbohydrate metabolic process"/>
    <property type="evidence" value="ECO:0007669"/>
    <property type="project" value="InterPro"/>
</dbReference>
<dbReference type="Pfam" id="PF00128">
    <property type="entry name" value="Alpha-amylase"/>
    <property type="match status" value="1"/>
</dbReference>
<dbReference type="InterPro" id="IPR045857">
    <property type="entry name" value="O16G_dom_2"/>
</dbReference>
<dbReference type="Gene3D" id="2.60.40.1180">
    <property type="entry name" value="Golgi alpha-mannosidase II"/>
    <property type="match status" value="1"/>
</dbReference>
<dbReference type="PANTHER" id="PTHR10357:SF213">
    <property type="entry name" value="ALPHA AMYLASE CATALYTIC REGION"/>
    <property type="match status" value="1"/>
</dbReference>
<dbReference type="OrthoDB" id="9806009at2"/>
<dbReference type="GO" id="GO:0047669">
    <property type="term" value="F:amylosucrase activity"/>
    <property type="evidence" value="ECO:0007669"/>
    <property type="project" value="InterPro"/>
</dbReference>
<evidence type="ECO:0000313" key="3">
    <source>
        <dbReference type="Proteomes" id="UP000254808"/>
    </source>
</evidence>
<dbReference type="InterPro" id="IPR006047">
    <property type="entry name" value="GH13_cat_dom"/>
</dbReference>
<keyword evidence="3" id="KW-1185">Reference proteome</keyword>
<dbReference type="CDD" id="cd11324">
    <property type="entry name" value="AmyAc_Amylosucrase"/>
    <property type="match status" value="1"/>
</dbReference>
<accession>A0A345UM86</accession>
<protein>
    <submittedName>
        <fullName evidence="2">Amylosucrase</fullName>
    </submittedName>
</protein>
<organism evidence="2 3">
    <name type="scientific">Cyclonatronum proteinivorum</name>
    <dbReference type="NCBI Taxonomy" id="1457365"/>
    <lineage>
        <taxon>Bacteria</taxon>
        <taxon>Pseudomonadati</taxon>
        <taxon>Balneolota</taxon>
        <taxon>Balneolia</taxon>
        <taxon>Balneolales</taxon>
        <taxon>Cyclonatronaceae</taxon>
        <taxon>Cyclonatronum</taxon>
    </lineage>
</organism>
<feature type="domain" description="Glycosyl hydrolase family 13 catalytic" evidence="1">
    <location>
        <begin position="108"/>
        <end position="558"/>
    </location>
</feature>
<dbReference type="Gene3D" id="3.20.20.80">
    <property type="entry name" value="Glycosidases"/>
    <property type="match status" value="1"/>
</dbReference>
<evidence type="ECO:0000259" key="1">
    <source>
        <dbReference type="SMART" id="SM00642"/>
    </source>
</evidence>
<reference evidence="2 3" key="1">
    <citation type="submission" date="2018-03" db="EMBL/GenBank/DDBJ databases">
        <title>Phenotypic and genomic properties of Cyclonatronum proteinivorum gen. nov., sp. nov., a haloalkaliphilic bacteroidete from soda lakes possessing Na+-translocating rhodopsin.</title>
        <authorList>
            <person name="Toshchakov S.V."/>
            <person name="Korzhenkov A."/>
            <person name="Samarov N.I."/>
            <person name="Kublanov I.V."/>
            <person name="Muntyan M.S."/>
            <person name="Sorokin D.Y."/>
        </authorList>
    </citation>
    <scope>NUCLEOTIDE SEQUENCE [LARGE SCALE GENOMIC DNA]</scope>
    <source>
        <strain evidence="2 3">Omega</strain>
    </source>
</reference>
<evidence type="ECO:0000313" key="2">
    <source>
        <dbReference type="EMBL" id="AXJ01588.1"/>
    </source>
</evidence>
<dbReference type="SUPFAM" id="SSF51445">
    <property type="entry name" value="(Trans)glycosidases"/>
    <property type="match status" value="1"/>
</dbReference>
<dbReference type="InterPro" id="IPR017853">
    <property type="entry name" value="GH"/>
</dbReference>
<dbReference type="KEGG" id="cprv:CYPRO_2346"/>
<dbReference type="SUPFAM" id="SSF51011">
    <property type="entry name" value="Glycosyl hydrolase domain"/>
    <property type="match status" value="1"/>
</dbReference>
<dbReference type="GO" id="GO:0016798">
    <property type="term" value="F:hydrolase activity, acting on glycosyl bonds"/>
    <property type="evidence" value="ECO:0007669"/>
    <property type="project" value="UniProtKB-KW"/>
</dbReference>
<dbReference type="SMART" id="SM00642">
    <property type="entry name" value="Aamy"/>
    <property type="match status" value="1"/>
</dbReference>
<dbReference type="AlphaFoldDB" id="A0A345UM86"/>
<dbReference type="InterPro" id="IPR013780">
    <property type="entry name" value="Glyco_hydro_b"/>
</dbReference>
<dbReference type="EMBL" id="CP027806">
    <property type="protein sequence ID" value="AXJ01588.1"/>
    <property type="molecule type" value="Genomic_DNA"/>
</dbReference>
<dbReference type="PANTHER" id="PTHR10357">
    <property type="entry name" value="ALPHA-AMYLASE FAMILY MEMBER"/>
    <property type="match status" value="1"/>
</dbReference>
<dbReference type="Gene3D" id="1.10.1740.10">
    <property type="match status" value="1"/>
</dbReference>
<dbReference type="Gene3D" id="3.90.400.10">
    <property type="entry name" value="Oligo-1,6-glucosidase, Domain 2"/>
    <property type="match status" value="1"/>
</dbReference>
<sequence length="643" mass="73411">MEHYFTAKSRARLIRSCREQAQAFFKGRPKAERDAFLARFDDFAPRLTDLLHGLYRDQFDFGLHLAALTDVLCESWKSRSRKLRETDEARLANPNWFCGPEMAGAVCYVDLFAGDLKGIEARISYLQELGITYLHLMPLFKSPEKENDGGYAVSSYREVNPALGTVKQLEKLAAKLAENGISLVLDFINNHTSGEHEWAQRAKKGEAAYQEFYYLFDDRQIPDAFEPHLREIFPEVRRGNYSWHEPPGKWVWTTFHNYQWDLNYRNPAVFVAMVREMLFLANLGVDFLRLDAVPFTWKVQGTVCENLPQAHDIIRALNACARIAAPGLLFKSEAIVHPDDVIAYVAPDKCQVSYNPTVMALLWESLATREVRLLRESLKYRFNLPAGTAWINYVRSHDDIGWSFADEDAATLGINGFDHRNFLNQFYCGDFPGTFSKGVKFQYNPSNQDMRVCGTTASLAGLERGLEMKDDAWSADAVSRILLMYGLCMSIGGIPLLYLGDEIGTLNDYSYAEHPAKKGDSRWVHRPRMDWELLKEVREDKGPRGRLFTGLKKMLRIRREVPQFAENGLRQMQTHHGSVLAFEKSNSRGRVVVVANFSEHPVIAHLPNGSTLLPHTDLITGKAYAQIEHLELAPYQLLWLQQN</sequence>
<dbReference type="Proteomes" id="UP000254808">
    <property type="component" value="Chromosome"/>
</dbReference>
<name>A0A345UM86_9BACT</name>